<dbReference type="InterPro" id="IPR021927">
    <property type="entry name" value="DUF3540"/>
</dbReference>
<dbReference type="STRING" id="690850.Desaf_2251"/>
<reference evidence="1 2" key="1">
    <citation type="journal article" date="2011" name="J. Bacteriol.">
        <title>Genome sequence of the mercury-methylating and pleomorphic Desulfovibrio africanus Strain Walvis Bay.</title>
        <authorList>
            <person name="Brown S.D."/>
            <person name="Wall J.D."/>
            <person name="Kucken A.M."/>
            <person name="Gilmour C.C."/>
            <person name="Podar M."/>
            <person name="Brandt C.C."/>
            <person name="Teshima H."/>
            <person name="Detter J.C."/>
            <person name="Han C.S."/>
            <person name="Land M.L."/>
            <person name="Lucas S."/>
            <person name="Han J."/>
            <person name="Pennacchio L."/>
            <person name="Nolan M."/>
            <person name="Pitluck S."/>
            <person name="Woyke T."/>
            <person name="Goodwin L."/>
            <person name="Palumbo A.V."/>
            <person name="Elias D.A."/>
        </authorList>
    </citation>
    <scope>NUCLEOTIDE SEQUENCE [LARGE SCALE GENOMIC DNA]</scope>
    <source>
        <strain evidence="1 2">Walvis Bay</strain>
    </source>
</reference>
<dbReference type="HOGENOM" id="CLU_102202_1_0_7"/>
<keyword evidence="2" id="KW-1185">Reference proteome</keyword>
<evidence type="ECO:0000313" key="1">
    <source>
        <dbReference type="EMBL" id="EGJ50577.1"/>
    </source>
</evidence>
<dbReference type="Proteomes" id="UP000007844">
    <property type="component" value="Chromosome"/>
</dbReference>
<accession>F3YX79</accession>
<sequence>MENVARKLEPARPWMEYGRVEACAGRLAKVRMGLGLITAERAVGCLLDPHVGDEVLLSVDGAGSAFILSILRRPEGTEAIVSFDGPASFRVAQGNLTLAAQGEIGLAAGRVAVDAEKAVVRLGLVSLVAERLESQVKRIKSVSKSVDAVCRRLTQRLGNSFRYVEEHDETQAQTQRVLVEDLLTMHSKNAMIVSEEHVTVNAEQIHLG</sequence>
<organism evidence="1 2">
    <name type="scientific">Desulfocurvibacter africanus subsp. africanus str. Walvis Bay</name>
    <dbReference type="NCBI Taxonomy" id="690850"/>
    <lineage>
        <taxon>Bacteria</taxon>
        <taxon>Pseudomonadati</taxon>
        <taxon>Thermodesulfobacteriota</taxon>
        <taxon>Desulfovibrionia</taxon>
        <taxon>Desulfovibrionales</taxon>
        <taxon>Desulfovibrionaceae</taxon>
        <taxon>Desulfocurvibacter</taxon>
    </lineage>
</organism>
<proteinExistence type="predicted"/>
<protein>
    <recommendedName>
        <fullName evidence="3">DUF3540 domain-containing protein</fullName>
    </recommendedName>
</protein>
<dbReference type="eggNOG" id="ENOG502Z8GU">
    <property type="taxonomic scope" value="Bacteria"/>
</dbReference>
<dbReference type="EMBL" id="CP003221">
    <property type="protein sequence ID" value="EGJ50577.1"/>
    <property type="molecule type" value="Genomic_DNA"/>
</dbReference>
<dbReference type="KEGG" id="daf:Desaf_2251"/>
<evidence type="ECO:0000313" key="2">
    <source>
        <dbReference type="Proteomes" id="UP000007844"/>
    </source>
</evidence>
<gene>
    <name evidence="1" type="ORF">Desaf_2251</name>
</gene>
<evidence type="ECO:0008006" key="3">
    <source>
        <dbReference type="Google" id="ProtNLM"/>
    </source>
</evidence>
<dbReference type="RefSeq" id="WP_014260292.1">
    <property type="nucleotide sequence ID" value="NC_016629.1"/>
</dbReference>
<name>F3YX79_DESAF</name>
<dbReference type="Pfam" id="PF12059">
    <property type="entry name" value="DUF3540"/>
    <property type="match status" value="1"/>
</dbReference>
<dbReference type="AlphaFoldDB" id="F3YX79"/>